<evidence type="ECO:0000313" key="4">
    <source>
        <dbReference type="Proteomes" id="UP000609879"/>
    </source>
</evidence>
<evidence type="ECO:0000256" key="1">
    <source>
        <dbReference type="ARBA" id="ARBA00022801"/>
    </source>
</evidence>
<dbReference type="InterPro" id="IPR050212">
    <property type="entry name" value="Ntdp-like"/>
</dbReference>
<dbReference type="RefSeq" id="WP_203771086.1">
    <property type="nucleotide sequence ID" value="NZ_BAAABO010000002.1"/>
</dbReference>
<keyword evidence="4" id="KW-1185">Reference proteome</keyword>
<gene>
    <name evidence="3" type="ORF">Ade02nite_59140</name>
</gene>
<dbReference type="SUPFAM" id="SSF159234">
    <property type="entry name" value="FomD-like"/>
    <property type="match status" value="1"/>
</dbReference>
<reference evidence="3 4" key="1">
    <citation type="submission" date="2021-01" db="EMBL/GenBank/DDBJ databases">
        <title>Whole genome shotgun sequence of Actinoplanes deccanensis NBRC 13994.</title>
        <authorList>
            <person name="Komaki H."/>
            <person name="Tamura T."/>
        </authorList>
    </citation>
    <scope>NUCLEOTIDE SEQUENCE [LARGE SCALE GENOMIC DNA]</scope>
    <source>
        <strain evidence="3 4">NBRC 13994</strain>
    </source>
</reference>
<dbReference type="Proteomes" id="UP000609879">
    <property type="component" value="Unassembled WGS sequence"/>
</dbReference>
<dbReference type="Pfam" id="PF04167">
    <property type="entry name" value="DUF402"/>
    <property type="match status" value="1"/>
</dbReference>
<comment type="caution">
    <text evidence="3">The sequence shown here is derived from an EMBL/GenBank/DDBJ whole genome shotgun (WGS) entry which is preliminary data.</text>
</comment>
<name>A0ABQ3YB77_9ACTN</name>
<accession>A0ABQ3YB77</accession>
<feature type="domain" description="DUF402" evidence="2">
    <location>
        <begin position="66"/>
        <end position="171"/>
    </location>
</feature>
<dbReference type="PANTHER" id="PTHR39159:SF1">
    <property type="entry name" value="UPF0374 PROTEIN YGAC"/>
    <property type="match status" value="1"/>
</dbReference>
<proteinExistence type="predicted"/>
<keyword evidence="1" id="KW-0378">Hydrolase</keyword>
<dbReference type="PANTHER" id="PTHR39159">
    <property type="match status" value="1"/>
</dbReference>
<sequence>MDSVLLRYRYHDGAPQAAFPMRVVEDDGERVVAWLAPETEIMYWALPDGGDPRSLPLEARFSAPLTTARRRWQGGGVLRVVPLGAPFQVVHFWEANGDFAGWYVNLEAPKRRAGDRIDSVDWHLDLWISPDREPTWKDIDEAEAALAAGHLTPGELALAWRQGNDIIDGLAGWPALVGDWRSFAPPVEWGPLALPPDWAS</sequence>
<organism evidence="3 4">
    <name type="scientific">Paractinoplanes deccanensis</name>
    <dbReference type="NCBI Taxonomy" id="113561"/>
    <lineage>
        <taxon>Bacteria</taxon>
        <taxon>Bacillati</taxon>
        <taxon>Actinomycetota</taxon>
        <taxon>Actinomycetes</taxon>
        <taxon>Micromonosporales</taxon>
        <taxon>Micromonosporaceae</taxon>
        <taxon>Paractinoplanes</taxon>
    </lineage>
</organism>
<dbReference type="InterPro" id="IPR035930">
    <property type="entry name" value="FomD-like_sf"/>
</dbReference>
<dbReference type="EMBL" id="BOMI01000117">
    <property type="protein sequence ID" value="GID77273.1"/>
    <property type="molecule type" value="Genomic_DNA"/>
</dbReference>
<protein>
    <recommendedName>
        <fullName evidence="2">DUF402 domain-containing protein</fullName>
    </recommendedName>
</protein>
<dbReference type="InterPro" id="IPR007295">
    <property type="entry name" value="DUF402"/>
</dbReference>
<evidence type="ECO:0000313" key="3">
    <source>
        <dbReference type="EMBL" id="GID77273.1"/>
    </source>
</evidence>
<evidence type="ECO:0000259" key="2">
    <source>
        <dbReference type="Pfam" id="PF04167"/>
    </source>
</evidence>
<dbReference type="Gene3D" id="2.40.380.10">
    <property type="entry name" value="FomD-like"/>
    <property type="match status" value="1"/>
</dbReference>